<evidence type="ECO:0000256" key="2">
    <source>
        <dbReference type="ARBA" id="ARBA00005982"/>
    </source>
</evidence>
<feature type="transmembrane region" description="Helical" evidence="9">
    <location>
        <begin position="288"/>
        <end position="306"/>
    </location>
</feature>
<dbReference type="PANTHER" id="PTHR23517">
    <property type="entry name" value="RESISTANCE PROTEIN MDTM, PUTATIVE-RELATED-RELATED"/>
    <property type="match status" value="1"/>
</dbReference>
<feature type="transmembrane region" description="Helical" evidence="9">
    <location>
        <begin position="219"/>
        <end position="239"/>
    </location>
</feature>
<dbReference type="InterPro" id="IPR036259">
    <property type="entry name" value="MFS_trans_sf"/>
</dbReference>
<evidence type="ECO:0000256" key="5">
    <source>
        <dbReference type="ARBA" id="ARBA00022692"/>
    </source>
</evidence>
<name>A0A2A3X477_BREAU</name>
<keyword evidence="5 9" id="KW-0812">Transmembrane</keyword>
<proteinExistence type="inferred from homology"/>
<evidence type="ECO:0000256" key="9">
    <source>
        <dbReference type="SAM" id="Phobius"/>
    </source>
</evidence>
<feature type="region of interest" description="Disordered" evidence="8">
    <location>
        <begin position="1"/>
        <end position="52"/>
    </location>
</feature>
<dbReference type="GO" id="GO:0015833">
    <property type="term" value="P:peptide transport"/>
    <property type="evidence" value="ECO:0007669"/>
    <property type="project" value="InterPro"/>
</dbReference>
<feature type="transmembrane region" description="Helical" evidence="9">
    <location>
        <begin position="155"/>
        <end position="181"/>
    </location>
</feature>
<evidence type="ECO:0000256" key="4">
    <source>
        <dbReference type="ARBA" id="ARBA00022475"/>
    </source>
</evidence>
<evidence type="ECO:0000256" key="6">
    <source>
        <dbReference type="ARBA" id="ARBA00022989"/>
    </source>
</evidence>
<sequence>MARRRSKRGGCSHAKTARQSTQHAEEVMSESQIADATGAGENPGNTKSPDQKVKQPIGLLTLSSIEMWERFSFYGLQVILAYYIYYSAGDGGLGLTEGEALAITGAYGGAVYLGQPLGAWFADRLVPARTMVMAGGVIIMAGHTSLAIIPGIPGLLIGLALITIGTGALTPNAYAMVGRLYKEQSPRRDSGYAIFYTGILVGALFGPLATGYLQAEVGFHYGFGAAAVGMAIGLITYFLGRNTVPVESTVVPNPVNSAGKRNAAGFGIALLAVIAVMVSTGIVSTGNLNSYVLATILIVAIVYFVAMLRSKKVTADERLKVKAFIPLFITGAIFWTMILQLFTTFAVYADTRVNLSIGSYSMPAAYISTFEVIAGIIVGPIIAAYGQKLANRPNRRVPSTTSKLAFGFVLMTFTFGLFAIFPLIFSGLIPIVAVIAGMIVMGITEVTYAPIGLSVASQLSPVAFNSQMMALWGLTTAAGASLSGFMGQLYSGTSEVGFFALMTVISLLTAAFLYGLRGPLRRLGVA</sequence>
<accession>A0A2A3X477</accession>
<feature type="domain" description="Major facilitator superfamily (MFS) profile" evidence="10">
    <location>
        <begin position="61"/>
        <end position="521"/>
    </location>
</feature>
<organism evidence="11 12">
    <name type="scientific">Brevibacterium aurantiacum</name>
    <dbReference type="NCBI Taxonomy" id="273384"/>
    <lineage>
        <taxon>Bacteria</taxon>
        <taxon>Bacillati</taxon>
        <taxon>Actinomycetota</taxon>
        <taxon>Actinomycetes</taxon>
        <taxon>Micrococcales</taxon>
        <taxon>Brevibacteriaceae</taxon>
        <taxon>Brevibacterium</taxon>
    </lineage>
</organism>
<dbReference type="AlphaFoldDB" id="A0A2A3X477"/>
<dbReference type="EMBL" id="NRGX01000001">
    <property type="protein sequence ID" value="PCC18496.1"/>
    <property type="molecule type" value="Genomic_DNA"/>
</dbReference>
<keyword evidence="7 9" id="KW-0472">Membrane</keyword>
<protein>
    <recommendedName>
        <fullName evidence="10">Major facilitator superfamily (MFS) profile domain-containing protein</fullName>
    </recommendedName>
</protein>
<dbReference type="SUPFAM" id="SSF103473">
    <property type="entry name" value="MFS general substrate transporter"/>
    <property type="match status" value="1"/>
</dbReference>
<feature type="transmembrane region" description="Helical" evidence="9">
    <location>
        <begin position="496"/>
        <end position="516"/>
    </location>
</feature>
<dbReference type="CDD" id="cd17346">
    <property type="entry name" value="MFS_DtpA_like"/>
    <property type="match status" value="1"/>
</dbReference>
<feature type="transmembrane region" description="Helical" evidence="9">
    <location>
        <begin position="71"/>
        <end position="88"/>
    </location>
</feature>
<feature type="transmembrane region" description="Helical" evidence="9">
    <location>
        <begin position="327"/>
        <end position="348"/>
    </location>
</feature>
<feature type="transmembrane region" description="Helical" evidence="9">
    <location>
        <begin position="431"/>
        <end position="456"/>
    </location>
</feature>
<dbReference type="InterPro" id="IPR020846">
    <property type="entry name" value="MFS_dom"/>
</dbReference>
<evidence type="ECO:0000313" key="12">
    <source>
        <dbReference type="Proteomes" id="UP000218377"/>
    </source>
</evidence>
<evidence type="ECO:0000313" key="11">
    <source>
        <dbReference type="EMBL" id="PCC18496.1"/>
    </source>
</evidence>
<feature type="transmembrane region" description="Helical" evidence="9">
    <location>
        <begin position="193"/>
        <end position="213"/>
    </location>
</feature>
<comment type="caution">
    <text evidence="11">The sequence shown here is derived from an EMBL/GenBank/DDBJ whole genome shotgun (WGS) entry which is preliminary data.</text>
</comment>
<evidence type="ECO:0000259" key="10">
    <source>
        <dbReference type="PROSITE" id="PS50850"/>
    </source>
</evidence>
<evidence type="ECO:0000256" key="7">
    <source>
        <dbReference type="ARBA" id="ARBA00023136"/>
    </source>
</evidence>
<evidence type="ECO:0000256" key="3">
    <source>
        <dbReference type="ARBA" id="ARBA00022448"/>
    </source>
</evidence>
<dbReference type="InterPro" id="IPR050171">
    <property type="entry name" value="MFS_Transporters"/>
</dbReference>
<keyword evidence="3" id="KW-0813">Transport</keyword>
<dbReference type="Gene3D" id="1.20.1250.20">
    <property type="entry name" value="MFS general substrate transporter like domains"/>
    <property type="match status" value="1"/>
</dbReference>
<comment type="subcellular location">
    <subcellularLocation>
        <location evidence="1">Cell membrane</location>
        <topology evidence="1">Multi-pass membrane protein</topology>
    </subcellularLocation>
</comment>
<feature type="transmembrane region" description="Helical" evidence="9">
    <location>
        <begin position="263"/>
        <end position="282"/>
    </location>
</feature>
<feature type="transmembrane region" description="Helical" evidence="9">
    <location>
        <begin position="131"/>
        <end position="149"/>
    </location>
</feature>
<gene>
    <name evidence="11" type="ORF">CIK79_09460</name>
</gene>
<dbReference type="PROSITE" id="PS50850">
    <property type="entry name" value="MFS"/>
    <property type="match status" value="1"/>
</dbReference>
<dbReference type="Proteomes" id="UP000218377">
    <property type="component" value="Unassembled WGS sequence"/>
</dbReference>
<feature type="transmembrane region" description="Helical" evidence="9">
    <location>
        <begin position="360"/>
        <end position="383"/>
    </location>
</feature>
<evidence type="ECO:0000256" key="8">
    <source>
        <dbReference type="SAM" id="MobiDB-lite"/>
    </source>
</evidence>
<dbReference type="PANTHER" id="PTHR23517:SF15">
    <property type="entry name" value="PROTON-DEPENDENT OLIGOPEPTIDE FAMILY TRANSPORT PROTEIN"/>
    <property type="match status" value="1"/>
</dbReference>
<dbReference type="GO" id="GO:1904680">
    <property type="term" value="F:peptide transmembrane transporter activity"/>
    <property type="evidence" value="ECO:0007669"/>
    <property type="project" value="InterPro"/>
</dbReference>
<feature type="compositionally biased region" description="Basic residues" evidence="8">
    <location>
        <begin position="1"/>
        <end position="10"/>
    </location>
</feature>
<feature type="transmembrane region" description="Helical" evidence="9">
    <location>
        <begin position="468"/>
        <end position="490"/>
    </location>
</feature>
<dbReference type="InterPro" id="IPR000109">
    <property type="entry name" value="POT_fam"/>
</dbReference>
<dbReference type="NCBIfam" id="TIGR00924">
    <property type="entry name" value="yjdL_sub1_fam"/>
    <property type="match status" value="1"/>
</dbReference>
<dbReference type="Pfam" id="PF00854">
    <property type="entry name" value="PTR2"/>
    <property type="match status" value="1"/>
</dbReference>
<keyword evidence="6 9" id="KW-1133">Transmembrane helix</keyword>
<dbReference type="InterPro" id="IPR005279">
    <property type="entry name" value="Dipep/tripep_permease"/>
</dbReference>
<dbReference type="GO" id="GO:0005886">
    <property type="term" value="C:plasma membrane"/>
    <property type="evidence" value="ECO:0007669"/>
    <property type="project" value="UniProtKB-SubCell"/>
</dbReference>
<comment type="similarity">
    <text evidence="2">Belongs to the major facilitator superfamily. Proton-dependent oligopeptide transporter (POT/PTR) (TC 2.A.17) family.</text>
</comment>
<evidence type="ECO:0000256" key="1">
    <source>
        <dbReference type="ARBA" id="ARBA00004651"/>
    </source>
</evidence>
<keyword evidence="4" id="KW-1003">Cell membrane</keyword>
<feature type="transmembrane region" description="Helical" evidence="9">
    <location>
        <begin position="100"/>
        <end position="122"/>
    </location>
</feature>
<feature type="transmembrane region" description="Helical" evidence="9">
    <location>
        <begin position="404"/>
        <end position="425"/>
    </location>
</feature>
<reference evidence="11 12" key="1">
    <citation type="journal article" date="2017" name="Elife">
        <title>Extensive horizontal gene transfer in cheese-associated bacteria.</title>
        <authorList>
            <person name="Bonham K.S."/>
            <person name="Wolfe B.E."/>
            <person name="Dutton R.J."/>
        </authorList>
    </citation>
    <scope>NUCLEOTIDE SEQUENCE [LARGE SCALE GENOMIC DNA]</scope>
    <source>
        <strain evidence="11 12">JB5</strain>
    </source>
</reference>